<feature type="non-terminal residue" evidence="2">
    <location>
        <position position="91"/>
    </location>
</feature>
<name>A0A699S9F6_TANCI</name>
<reference evidence="2" key="1">
    <citation type="journal article" date="2019" name="Sci. Rep.">
        <title>Draft genome of Tanacetum cinerariifolium, the natural source of mosquito coil.</title>
        <authorList>
            <person name="Yamashiro T."/>
            <person name="Shiraishi A."/>
            <person name="Satake H."/>
            <person name="Nakayama K."/>
        </authorList>
    </citation>
    <scope>NUCLEOTIDE SEQUENCE</scope>
</reference>
<feature type="region of interest" description="Disordered" evidence="1">
    <location>
        <begin position="1"/>
        <end position="21"/>
    </location>
</feature>
<feature type="compositionally biased region" description="Polar residues" evidence="1">
    <location>
        <begin position="70"/>
        <end position="79"/>
    </location>
</feature>
<gene>
    <name evidence="2" type="ORF">Tci_865738</name>
</gene>
<dbReference type="AlphaFoldDB" id="A0A699S9F6"/>
<accession>A0A699S9F6</accession>
<sequence length="91" mass="10525">FTNVDQTEYEEEDVDEGVRTPFGDEFTYEKKLDDEETMDDEEVDEVLKELYEDVNVNLEKGNVEMADANQRGSEQQNASQEEEDAHVTLTL</sequence>
<feature type="region of interest" description="Disordered" evidence="1">
    <location>
        <begin position="64"/>
        <end position="91"/>
    </location>
</feature>
<evidence type="ECO:0000313" key="2">
    <source>
        <dbReference type="EMBL" id="GFC93768.1"/>
    </source>
</evidence>
<evidence type="ECO:0000256" key="1">
    <source>
        <dbReference type="SAM" id="MobiDB-lite"/>
    </source>
</evidence>
<protein>
    <submittedName>
        <fullName evidence="2">Uncharacterized protein</fullName>
    </submittedName>
</protein>
<proteinExistence type="predicted"/>
<organism evidence="2">
    <name type="scientific">Tanacetum cinerariifolium</name>
    <name type="common">Dalmatian daisy</name>
    <name type="synonym">Chrysanthemum cinerariifolium</name>
    <dbReference type="NCBI Taxonomy" id="118510"/>
    <lineage>
        <taxon>Eukaryota</taxon>
        <taxon>Viridiplantae</taxon>
        <taxon>Streptophyta</taxon>
        <taxon>Embryophyta</taxon>
        <taxon>Tracheophyta</taxon>
        <taxon>Spermatophyta</taxon>
        <taxon>Magnoliopsida</taxon>
        <taxon>eudicotyledons</taxon>
        <taxon>Gunneridae</taxon>
        <taxon>Pentapetalae</taxon>
        <taxon>asterids</taxon>
        <taxon>campanulids</taxon>
        <taxon>Asterales</taxon>
        <taxon>Asteraceae</taxon>
        <taxon>Asteroideae</taxon>
        <taxon>Anthemideae</taxon>
        <taxon>Anthemidinae</taxon>
        <taxon>Tanacetum</taxon>
    </lineage>
</organism>
<comment type="caution">
    <text evidence="2">The sequence shown here is derived from an EMBL/GenBank/DDBJ whole genome shotgun (WGS) entry which is preliminary data.</text>
</comment>
<dbReference type="EMBL" id="BKCJ011145268">
    <property type="protein sequence ID" value="GFC93768.1"/>
    <property type="molecule type" value="Genomic_DNA"/>
</dbReference>
<feature type="non-terminal residue" evidence="2">
    <location>
        <position position="1"/>
    </location>
</feature>